<accession>A0AAD8T9M5</accession>
<dbReference type="SUPFAM" id="SSF56219">
    <property type="entry name" value="DNase I-like"/>
    <property type="match status" value="1"/>
</dbReference>
<evidence type="ECO:0008006" key="4">
    <source>
        <dbReference type="Google" id="ProtNLM"/>
    </source>
</evidence>
<feature type="compositionally biased region" description="Basic residues" evidence="1">
    <location>
        <begin position="1"/>
        <end position="16"/>
    </location>
</feature>
<evidence type="ECO:0000313" key="3">
    <source>
        <dbReference type="Proteomes" id="UP001231189"/>
    </source>
</evidence>
<dbReference type="InterPro" id="IPR027124">
    <property type="entry name" value="Swc5/CFDP1/2"/>
</dbReference>
<dbReference type="PANTHER" id="PTHR23227">
    <property type="entry name" value="BUCENTAUR RELATED"/>
    <property type="match status" value="1"/>
</dbReference>
<organism evidence="2 3">
    <name type="scientific">Lolium multiflorum</name>
    <name type="common">Italian ryegrass</name>
    <name type="synonym">Lolium perenne subsp. multiflorum</name>
    <dbReference type="NCBI Taxonomy" id="4521"/>
    <lineage>
        <taxon>Eukaryota</taxon>
        <taxon>Viridiplantae</taxon>
        <taxon>Streptophyta</taxon>
        <taxon>Embryophyta</taxon>
        <taxon>Tracheophyta</taxon>
        <taxon>Spermatophyta</taxon>
        <taxon>Magnoliopsida</taxon>
        <taxon>Liliopsida</taxon>
        <taxon>Poales</taxon>
        <taxon>Poaceae</taxon>
        <taxon>BOP clade</taxon>
        <taxon>Pooideae</taxon>
        <taxon>Poodae</taxon>
        <taxon>Poeae</taxon>
        <taxon>Poeae Chloroplast Group 2 (Poeae type)</taxon>
        <taxon>Loliodinae</taxon>
        <taxon>Loliinae</taxon>
        <taxon>Lolium</taxon>
    </lineage>
</organism>
<dbReference type="PANTHER" id="PTHR23227:SF67">
    <property type="entry name" value="CRANIOFACIAL DEVELOPMENT PROTEIN 2-LIKE"/>
    <property type="match status" value="1"/>
</dbReference>
<comment type="caution">
    <text evidence="2">The sequence shown here is derived from an EMBL/GenBank/DDBJ whole genome shotgun (WGS) entry which is preliminary data.</text>
</comment>
<feature type="compositionally biased region" description="Gly residues" evidence="1">
    <location>
        <begin position="35"/>
        <end position="47"/>
    </location>
</feature>
<dbReference type="Proteomes" id="UP001231189">
    <property type="component" value="Unassembled WGS sequence"/>
</dbReference>
<protein>
    <recommendedName>
        <fullName evidence="4">Craniofacial development protein 2-like</fullName>
    </recommendedName>
</protein>
<dbReference type="EMBL" id="JAUUTY010000002">
    <property type="protein sequence ID" value="KAK1678564.1"/>
    <property type="molecule type" value="Genomic_DNA"/>
</dbReference>
<evidence type="ECO:0000313" key="2">
    <source>
        <dbReference type="EMBL" id="KAK1678564.1"/>
    </source>
</evidence>
<dbReference type="Gene3D" id="3.60.10.10">
    <property type="entry name" value="Endonuclease/exonuclease/phosphatase"/>
    <property type="match status" value="1"/>
</dbReference>
<proteinExistence type="predicted"/>
<feature type="region of interest" description="Disordered" evidence="1">
    <location>
        <begin position="1"/>
        <end position="60"/>
    </location>
</feature>
<evidence type="ECO:0000256" key="1">
    <source>
        <dbReference type="SAM" id="MobiDB-lite"/>
    </source>
</evidence>
<feature type="region of interest" description="Disordered" evidence="1">
    <location>
        <begin position="112"/>
        <end position="143"/>
    </location>
</feature>
<gene>
    <name evidence="2" type="ORF">QYE76_039412</name>
</gene>
<dbReference type="InterPro" id="IPR036691">
    <property type="entry name" value="Endo/exonu/phosph_ase_sf"/>
</dbReference>
<feature type="compositionally biased region" description="Low complexity" evidence="1">
    <location>
        <begin position="119"/>
        <end position="133"/>
    </location>
</feature>
<dbReference type="AlphaFoldDB" id="A0AAD8T9M5"/>
<sequence length="420" mass="46332">MAPAWRRRGRAWRRSGKSVTHGFDEEGGARVGVRGAAGLGMSGGGRPVGETPSPRLDNEWQHWGNIPAGVKEIGDDGEGCGGPVVAAASARPAGLPRRRTARSFWKQRKEALVADEASARASPPSSNPSGSRNPRARRGRRKANSYWSCRFSASKGQKAKEVEDTGFKLWYTGTTSNKNGVGILVNKSLRDGVVDVKRQGDRMILVKLVVGDLVLNVISAYAPQVGHNESTKREFWEGLEDFVRRVPIGEKLFIGGDLNGHVGTSNTGFERVHGGFGYGIKNQEGEDVLSFALAYDMIVANTLFRKRESDLVTFSSGLHSSQIDFVLSRREDRRVCIDCKVIPGESVVPQHKLVVVDFRFRIRVQRGKRAKVARTKWWKLKGEASQAFRERVIKEGPWEEGGDANMMWTSMATCLRKVAV</sequence>
<feature type="compositionally biased region" description="Basic residues" evidence="1">
    <location>
        <begin position="134"/>
        <end position="143"/>
    </location>
</feature>
<reference evidence="2" key="1">
    <citation type="submission" date="2023-07" db="EMBL/GenBank/DDBJ databases">
        <title>A chromosome-level genome assembly of Lolium multiflorum.</title>
        <authorList>
            <person name="Chen Y."/>
            <person name="Copetti D."/>
            <person name="Kolliker R."/>
            <person name="Studer B."/>
        </authorList>
    </citation>
    <scope>NUCLEOTIDE SEQUENCE</scope>
    <source>
        <strain evidence="2">02402/16</strain>
        <tissue evidence="2">Leaf</tissue>
    </source>
</reference>
<keyword evidence="3" id="KW-1185">Reference proteome</keyword>
<name>A0AAD8T9M5_LOLMU</name>